<feature type="region of interest" description="Disordered" evidence="11">
    <location>
        <begin position="602"/>
        <end position="646"/>
    </location>
</feature>
<dbReference type="GO" id="GO:0004674">
    <property type="term" value="F:protein serine/threonine kinase activity"/>
    <property type="evidence" value="ECO:0007669"/>
    <property type="project" value="UniProtKB-KW"/>
</dbReference>
<keyword evidence="2" id="KW-0723">Serine/threonine-protein kinase</keyword>
<keyword evidence="5 10" id="KW-0547">Nucleotide-binding</keyword>
<feature type="compositionally biased region" description="Basic and acidic residues" evidence="11">
    <location>
        <begin position="1080"/>
        <end position="1090"/>
    </location>
</feature>
<dbReference type="FunFam" id="1.10.510.10:FF:000829">
    <property type="entry name" value="Serine/threonine-protein kinase TOS3"/>
    <property type="match status" value="1"/>
</dbReference>
<organism evidence="13 14">
    <name type="scientific">Lachancea nothofagi CBS 11611</name>
    <dbReference type="NCBI Taxonomy" id="1266666"/>
    <lineage>
        <taxon>Eukaryota</taxon>
        <taxon>Fungi</taxon>
        <taxon>Dikarya</taxon>
        <taxon>Ascomycota</taxon>
        <taxon>Saccharomycotina</taxon>
        <taxon>Saccharomycetes</taxon>
        <taxon>Saccharomycetales</taxon>
        <taxon>Saccharomycetaceae</taxon>
        <taxon>Lachancea</taxon>
    </lineage>
</organism>
<feature type="domain" description="Protein kinase" evidence="12">
    <location>
        <begin position="105"/>
        <end position="415"/>
    </location>
</feature>
<dbReference type="InterPro" id="IPR000719">
    <property type="entry name" value="Prot_kinase_dom"/>
</dbReference>
<feature type="region of interest" description="Disordered" evidence="11">
    <location>
        <begin position="748"/>
        <end position="786"/>
    </location>
</feature>
<evidence type="ECO:0000256" key="11">
    <source>
        <dbReference type="SAM" id="MobiDB-lite"/>
    </source>
</evidence>
<feature type="compositionally biased region" description="Polar residues" evidence="11">
    <location>
        <begin position="673"/>
        <end position="693"/>
    </location>
</feature>
<dbReference type="GO" id="GO:0042149">
    <property type="term" value="P:cellular response to glucose starvation"/>
    <property type="evidence" value="ECO:0007669"/>
    <property type="project" value="UniProtKB-ARBA"/>
</dbReference>
<dbReference type="InterPro" id="IPR017441">
    <property type="entry name" value="Protein_kinase_ATP_BS"/>
</dbReference>
<dbReference type="OrthoDB" id="68483at2759"/>
<keyword evidence="7 10" id="KW-0067">ATP-binding</keyword>
<feature type="region of interest" description="Disordered" evidence="11">
    <location>
        <begin position="665"/>
        <end position="693"/>
    </location>
</feature>
<dbReference type="PANTHER" id="PTHR43895:SF152">
    <property type="entry name" value="SERINE_THREONINE-PROTEIN KINASE TOS3"/>
    <property type="match status" value="1"/>
</dbReference>
<dbReference type="GO" id="GO:0001558">
    <property type="term" value="P:regulation of cell growth"/>
    <property type="evidence" value="ECO:0007669"/>
    <property type="project" value="UniProtKB-ARBA"/>
</dbReference>
<dbReference type="EMBL" id="LT598452">
    <property type="protein sequence ID" value="SCV00741.1"/>
    <property type="molecule type" value="Genomic_DNA"/>
</dbReference>
<evidence type="ECO:0000313" key="13">
    <source>
        <dbReference type="EMBL" id="SCV00741.1"/>
    </source>
</evidence>
<dbReference type="PROSITE" id="PS00107">
    <property type="entry name" value="PROTEIN_KINASE_ATP"/>
    <property type="match status" value="1"/>
</dbReference>
<dbReference type="FunFam" id="3.30.200.20:FF:000206">
    <property type="entry name" value="Serine/threonine-protein kinase Ssp1"/>
    <property type="match status" value="1"/>
</dbReference>
<evidence type="ECO:0000259" key="12">
    <source>
        <dbReference type="PROSITE" id="PS50011"/>
    </source>
</evidence>
<evidence type="ECO:0000313" key="14">
    <source>
        <dbReference type="Proteomes" id="UP000189911"/>
    </source>
</evidence>
<dbReference type="AlphaFoldDB" id="A0A1G4K9D8"/>
<evidence type="ECO:0000256" key="8">
    <source>
        <dbReference type="ARBA" id="ARBA00047899"/>
    </source>
</evidence>
<name>A0A1G4K9D8_9SACH</name>
<keyword evidence="3" id="KW-0597">Phosphoprotein</keyword>
<evidence type="ECO:0000256" key="1">
    <source>
        <dbReference type="ARBA" id="ARBA00012513"/>
    </source>
</evidence>
<evidence type="ECO:0000256" key="10">
    <source>
        <dbReference type="PROSITE-ProRule" id="PRU10141"/>
    </source>
</evidence>
<keyword evidence="4" id="KW-0808">Transferase</keyword>
<feature type="compositionally biased region" description="Low complexity" evidence="11">
    <location>
        <begin position="764"/>
        <end position="775"/>
    </location>
</feature>
<protein>
    <recommendedName>
        <fullName evidence="1">non-specific serine/threonine protein kinase</fullName>
        <ecNumber evidence="1">2.7.11.1</ecNumber>
    </recommendedName>
</protein>
<dbReference type="InterPro" id="IPR011009">
    <property type="entry name" value="Kinase-like_dom_sf"/>
</dbReference>
<feature type="compositionally biased region" description="Low complexity" evidence="11">
    <location>
        <begin position="852"/>
        <end position="862"/>
    </location>
</feature>
<dbReference type="SUPFAM" id="SSF56112">
    <property type="entry name" value="Protein kinase-like (PK-like)"/>
    <property type="match status" value="1"/>
</dbReference>
<evidence type="ECO:0000256" key="5">
    <source>
        <dbReference type="ARBA" id="ARBA00022741"/>
    </source>
</evidence>
<dbReference type="GO" id="GO:0005737">
    <property type="term" value="C:cytoplasm"/>
    <property type="evidence" value="ECO:0007669"/>
    <property type="project" value="UniProtKB-ARBA"/>
</dbReference>
<evidence type="ECO:0000256" key="3">
    <source>
        <dbReference type="ARBA" id="ARBA00022553"/>
    </source>
</evidence>
<comment type="catalytic activity">
    <reaction evidence="8">
        <text>L-threonyl-[protein] + ATP = O-phospho-L-threonyl-[protein] + ADP + H(+)</text>
        <dbReference type="Rhea" id="RHEA:46608"/>
        <dbReference type="Rhea" id="RHEA-COMP:11060"/>
        <dbReference type="Rhea" id="RHEA-COMP:11605"/>
        <dbReference type="ChEBI" id="CHEBI:15378"/>
        <dbReference type="ChEBI" id="CHEBI:30013"/>
        <dbReference type="ChEBI" id="CHEBI:30616"/>
        <dbReference type="ChEBI" id="CHEBI:61977"/>
        <dbReference type="ChEBI" id="CHEBI:456216"/>
        <dbReference type="EC" id="2.7.11.1"/>
    </reaction>
</comment>
<dbReference type="PANTHER" id="PTHR43895">
    <property type="entry name" value="CALCIUM/CALMODULIN-DEPENDENT PROTEIN KINASE KINASE-RELATED"/>
    <property type="match status" value="1"/>
</dbReference>
<dbReference type="EC" id="2.7.11.1" evidence="1"/>
<dbReference type="Proteomes" id="UP000189911">
    <property type="component" value="Chromosome F"/>
</dbReference>
<evidence type="ECO:0000256" key="4">
    <source>
        <dbReference type="ARBA" id="ARBA00022679"/>
    </source>
</evidence>
<dbReference type="PROSITE" id="PS50011">
    <property type="entry name" value="PROTEIN_KINASE_DOM"/>
    <property type="match status" value="1"/>
</dbReference>
<dbReference type="SMART" id="SM00220">
    <property type="entry name" value="S_TKc"/>
    <property type="match status" value="1"/>
</dbReference>
<feature type="region of interest" description="Disordered" evidence="11">
    <location>
        <begin position="1034"/>
        <end position="1112"/>
    </location>
</feature>
<feature type="compositionally biased region" description="Basic and acidic residues" evidence="11">
    <location>
        <begin position="1102"/>
        <end position="1112"/>
    </location>
</feature>
<dbReference type="GO" id="GO:0005524">
    <property type="term" value="F:ATP binding"/>
    <property type="evidence" value="ECO:0007669"/>
    <property type="project" value="UniProtKB-UniRule"/>
</dbReference>
<evidence type="ECO:0000256" key="2">
    <source>
        <dbReference type="ARBA" id="ARBA00022527"/>
    </source>
</evidence>
<accession>A0A1G4K9D8</accession>
<feature type="binding site" evidence="10">
    <location>
        <position position="134"/>
    </location>
    <ligand>
        <name>ATP</name>
        <dbReference type="ChEBI" id="CHEBI:30616"/>
    </ligand>
</feature>
<keyword evidence="14" id="KW-1185">Reference proteome</keyword>
<dbReference type="Pfam" id="PF00069">
    <property type="entry name" value="Pkinase"/>
    <property type="match status" value="1"/>
</dbReference>
<dbReference type="GO" id="GO:1900180">
    <property type="term" value="P:regulation of protein localization to nucleus"/>
    <property type="evidence" value="ECO:0007669"/>
    <property type="project" value="UniProtKB-ARBA"/>
</dbReference>
<dbReference type="CDD" id="cd14008">
    <property type="entry name" value="STKc_LKB1_CaMKK"/>
    <property type="match status" value="1"/>
</dbReference>
<comment type="catalytic activity">
    <reaction evidence="9">
        <text>L-seryl-[protein] + ATP = O-phospho-L-seryl-[protein] + ADP + H(+)</text>
        <dbReference type="Rhea" id="RHEA:17989"/>
        <dbReference type="Rhea" id="RHEA-COMP:9863"/>
        <dbReference type="Rhea" id="RHEA-COMP:11604"/>
        <dbReference type="ChEBI" id="CHEBI:15378"/>
        <dbReference type="ChEBI" id="CHEBI:29999"/>
        <dbReference type="ChEBI" id="CHEBI:30616"/>
        <dbReference type="ChEBI" id="CHEBI:83421"/>
        <dbReference type="ChEBI" id="CHEBI:456216"/>
        <dbReference type="EC" id="2.7.11.1"/>
    </reaction>
</comment>
<feature type="region of interest" description="Disordered" evidence="11">
    <location>
        <begin position="834"/>
        <end position="885"/>
    </location>
</feature>
<reference evidence="14" key="1">
    <citation type="submission" date="2016-03" db="EMBL/GenBank/DDBJ databases">
        <authorList>
            <person name="Devillers Hugo."/>
        </authorList>
    </citation>
    <scope>NUCLEOTIDE SEQUENCE [LARGE SCALE GENOMIC DNA]</scope>
</reference>
<evidence type="ECO:0000256" key="6">
    <source>
        <dbReference type="ARBA" id="ARBA00022777"/>
    </source>
</evidence>
<dbReference type="GO" id="GO:0007165">
    <property type="term" value="P:signal transduction"/>
    <property type="evidence" value="ECO:0007669"/>
    <property type="project" value="TreeGrafter"/>
</dbReference>
<dbReference type="Gene3D" id="1.10.510.10">
    <property type="entry name" value="Transferase(Phosphotransferase) domain 1"/>
    <property type="match status" value="1"/>
</dbReference>
<feature type="compositionally biased region" description="Polar residues" evidence="11">
    <location>
        <begin position="1034"/>
        <end position="1043"/>
    </location>
</feature>
<dbReference type="InterPro" id="IPR008271">
    <property type="entry name" value="Ser/Thr_kinase_AS"/>
</dbReference>
<dbReference type="PROSITE" id="PS00108">
    <property type="entry name" value="PROTEIN_KINASE_ST"/>
    <property type="match status" value="1"/>
</dbReference>
<evidence type="ECO:0000256" key="7">
    <source>
        <dbReference type="ARBA" id="ARBA00022840"/>
    </source>
</evidence>
<feature type="compositionally biased region" description="Polar residues" evidence="11">
    <location>
        <begin position="606"/>
        <end position="617"/>
    </location>
</feature>
<sequence length="1112" mass="123130">MSELSGDGQEVNIPPDIQLKLDLSLNHGSQITKHILEAADGSSTASSTDSLNMLMEKQRQRQLNHPMHQDHISTPVSFSQPKVKETTKISLEYDPISKRKVLNTYEIIGELGHGQHGKVKLAKDLVTKQLVAIKIVDRNGGKSDRFSFKKEASGDDKIKREVAIMKKCHHKHVVKLIEVLDDSTSRKIYLVLEYCARGEVKWCPGDQLETEASGPPLLSFQRAREIFRGVILGLEYLHYQGIIHRDIKPANLLISESGTVKISDFGVSFAASNEGEGDETLDELELAKTAGTPAFFAPEICLGHEASERFCSGDKFKHKGSIISNKIDIWAIGVTLHCLLFGMLPFRSEFELKLFDKIISDDLTIKPYEHMVNNGVSAISSETEYDAAKNLLDKLLTKNPFKRIGIKEIKTHPFVCWDYDHDVRKGGDTGSHKLRDKMNFQRSQDEDYQQISISTHELDNAVCGIGNKLKRSMLNSFGLSRNSPAAVSQTLSGNEKDTNDTNDFHEQTNDYIDNLNGLSKLHIKTNDSAQASNGNLILSEGPMLSRRDSPGELSAREIFQQELQKFDSKRDPSTIVSLPVNSSFASLDSFYMDTYAANQPLADTKPVTTPPLSSEKSNVVFARPPPALKNSKSSQDRKASYSSNTYLGARSPRVQAGYRVSPAMPSVGERNGWRSQQTSHFGGNRSIQDSGVENSRFRHVARDSTTIPTTLPHPSHLRNKPLSVTHEQSDLNDDQYLPKHTMAMDGKRANFFPSYDGSDEEDSQSTTTSGASASQNDYSDEYRSETESLPFEFGIDSEHGSTVSLRDLPSNNMTFTPLTGRLIREAFENQERVGEDNELTLNVGNAGHTRRQGSISSSSSSQRYRRSRQTSHTQSQLQGPSFRTEIFEPSPTFNQASAGSVSTLTNGNNDAYFNTMVNMNPGTAEIAPDAEGFILGDTADGSVDVPFDVLNMIPELNTAPPISTSDSPNSIGLEVNAGSPDLSHPNRMAQKPLLLPNNVGPASTQEVSVNPILNTHLKRDHNRVTSKDLLQSVLTSAGSSRRPSVSPMARNLPKPGNESYVNHYEGKRETKYSSKSQTRRNREMSRDLKGRYRSKSVSVGLLDERRPTEQSS</sequence>
<proteinExistence type="predicted"/>
<keyword evidence="6" id="KW-0418">Kinase</keyword>
<evidence type="ECO:0000256" key="9">
    <source>
        <dbReference type="ARBA" id="ARBA00048679"/>
    </source>
</evidence>
<gene>
    <name evidence="13" type="ORF">LANO_0F08372G</name>
</gene>